<dbReference type="AlphaFoldDB" id="A0AAD4T4N3"/>
<evidence type="ECO:0000313" key="9">
    <source>
        <dbReference type="EMBL" id="KAI3940689.1"/>
    </source>
</evidence>
<dbReference type="InterPro" id="IPR024788">
    <property type="entry name" value="Malectin-like_Carb-bd_dom"/>
</dbReference>
<dbReference type="Pfam" id="PF12819">
    <property type="entry name" value="Malectin_like"/>
    <property type="match status" value="1"/>
</dbReference>
<dbReference type="EMBL" id="JAJJMB010005117">
    <property type="protein sequence ID" value="KAI3940689.1"/>
    <property type="molecule type" value="Genomic_DNA"/>
</dbReference>
<dbReference type="PANTHER" id="PTHR45631:SF44">
    <property type="entry name" value="CARBOHYDRATE-BINDING PROTEIN OF THE ER PROTEIN"/>
    <property type="match status" value="1"/>
</dbReference>
<keyword evidence="7" id="KW-0472">Membrane</keyword>
<feature type="domain" description="Malectin-like" evidence="8">
    <location>
        <begin position="1"/>
        <end position="330"/>
    </location>
</feature>
<dbReference type="InterPro" id="IPR032675">
    <property type="entry name" value="LRR_dom_sf"/>
</dbReference>
<keyword evidence="5" id="KW-0677">Repeat</keyword>
<evidence type="ECO:0000259" key="8">
    <source>
        <dbReference type="Pfam" id="PF12819"/>
    </source>
</evidence>
<evidence type="ECO:0000256" key="3">
    <source>
        <dbReference type="ARBA" id="ARBA00022692"/>
    </source>
</evidence>
<dbReference type="SUPFAM" id="SSF52058">
    <property type="entry name" value="L domain-like"/>
    <property type="match status" value="1"/>
</dbReference>
<dbReference type="GO" id="GO:0016020">
    <property type="term" value="C:membrane"/>
    <property type="evidence" value="ECO:0007669"/>
    <property type="project" value="UniProtKB-SubCell"/>
</dbReference>
<evidence type="ECO:0000256" key="2">
    <source>
        <dbReference type="ARBA" id="ARBA00022614"/>
    </source>
</evidence>
<dbReference type="Proteomes" id="UP001202328">
    <property type="component" value="Unassembled WGS sequence"/>
</dbReference>
<dbReference type="Gene3D" id="3.80.10.10">
    <property type="entry name" value="Ribonuclease Inhibitor"/>
    <property type="match status" value="1"/>
</dbReference>
<sequence length="519" mass="57273">IDCGSSSLEPYTDERSIKWVGDDPYIRNGETHKVNIAPPNLNTWDSQVMSTLRAFPTRKRNCYSIDIEDTTTVERVLVRASFHYGNYDNKSSPPTFSLQFNGNNWTQIQTSISLIEGKNINVCLAQTQPDNIPFISALEVRSLDSEAYSYIGTDYPLLFILREAFTSTNIRFPEDSFDRIWRTAAPGPNNSNGLIAVTSDSPSIIVDFDEKPPEAVIRTALTFSNSSTTTPLSSTRFADPPYHPIQFIAYFSEVIKLSPPQKRSFNITVNNNELGTIILPKGSVIPPYGRVLQVHIANVTSSTVNASYSITSTRTDDSTLPPLINALEGFIIGDKLVQGTNSNDVRVCLFISESIGFIAKSFVQLQSWSGDPCLPSPYNWEWITCNDDTDSPRVTALYLNDLGLEGILPDFSAMDALVTIDLHNNSLMQEIPDFLGTFPKLETLNLADNKFSGTIPSSISNNINLKLNVSGNPLCTNKTICKTDSVSRSPPSPSKGTSSKTLAKPIIIILLSMFFGLLF</sequence>
<evidence type="ECO:0000256" key="6">
    <source>
        <dbReference type="ARBA" id="ARBA00022989"/>
    </source>
</evidence>
<keyword evidence="3" id="KW-0812">Transmembrane</keyword>
<evidence type="ECO:0000256" key="5">
    <source>
        <dbReference type="ARBA" id="ARBA00022737"/>
    </source>
</evidence>
<feature type="non-terminal residue" evidence="9">
    <location>
        <position position="1"/>
    </location>
</feature>
<keyword evidence="10" id="KW-1185">Reference proteome</keyword>
<gene>
    <name evidence="9" type="ORF">MKW98_030008</name>
</gene>
<dbReference type="InterPro" id="IPR001611">
    <property type="entry name" value="Leu-rich_rpt"/>
</dbReference>
<protein>
    <recommendedName>
        <fullName evidence="8">Malectin-like domain-containing protein</fullName>
    </recommendedName>
</protein>
<evidence type="ECO:0000313" key="10">
    <source>
        <dbReference type="Proteomes" id="UP001202328"/>
    </source>
</evidence>
<reference evidence="9" key="1">
    <citation type="submission" date="2022-04" db="EMBL/GenBank/DDBJ databases">
        <title>A functionally conserved STORR gene fusion in Papaver species that diverged 16.8 million years ago.</title>
        <authorList>
            <person name="Catania T."/>
        </authorList>
    </citation>
    <scope>NUCLEOTIDE SEQUENCE</scope>
    <source>
        <strain evidence="9">S-188037</strain>
    </source>
</reference>
<dbReference type="Pfam" id="PF00560">
    <property type="entry name" value="LRR_1"/>
    <property type="match status" value="2"/>
</dbReference>
<organism evidence="9 10">
    <name type="scientific">Papaver atlanticum</name>
    <dbReference type="NCBI Taxonomy" id="357466"/>
    <lineage>
        <taxon>Eukaryota</taxon>
        <taxon>Viridiplantae</taxon>
        <taxon>Streptophyta</taxon>
        <taxon>Embryophyta</taxon>
        <taxon>Tracheophyta</taxon>
        <taxon>Spermatophyta</taxon>
        <taxon>Magnoliopsida</taxon>
        <taxon>Ranunculales</taxon>
        <taxon>Papaveraceae</taxon>
        <taxon>Papaveroideae</taxon>
        <taxon>Papaver</taxon>
    </lineage>
</organism>
<keyword evidence="2" id="KW-0433">Leucine-rich repeat</keyword>
<keyword evidence="6" id="KW-1133">Transmembrane helix</keyword>
<name>A0AAD4T4N3_9MAGN</name>
<accession>A0AAD4T4N3</accession>
<keyword evidence="4" id="KW-0732">Signal</keyword>
<comment type="caution">
    <text evidence="9">The sequence shown here is derived from an EMBL/GenBank/DDBJ whole genome shotgun (WGS) entry which is preliminary data.</text>
</comment>
<dbReference type="PANTHER" id="PTHR45631">
    <property type="entry name" value="OS07G0107800 PROTEIN-RELATED"/>
    <property type="match status" value="1"/>
</dbReference>
<comment type="subcellular location">
    <subcellularLocation>
        <location evidence="1">Membrane</location>
        <topology evidence="1">Single-pass membrane protein</topology>
    </subcellularLocation>
</comment>
<proteinExistence type="predicted"/>
<evidence type="ECO:0000256" key="4">
    <source>
        <dbReference type="ARBA" id="ARBA00022729"/>
    </source>
</evidence>
<evidence type="ECO:0000256" key="7">
    <source>
        <dbReference type="ARBA" id="ARBA00023136"/>
    </source>
</evidence>
<dbReference type="FunFam" id="3.80.10.10:FF:000129">
    <property type="entry name" value="Leucine-rich repeat receptor-like kinase"/>
    <property type="match status" value="1"/>
</dbReference>
<evidence type="ECO:0000256" key="1">
    <source>
        <dbReference type="ARBA" id="ARBA00004167"/>
    </source>
</evidence>